<comment type="caution">
    <text evidence="2">The sequence shown here is derived from an EMBL/GenBank/DDBJ whole genome shotgun (WGS) entry which is preliminary data.</text>
</comment>
<feature type="region of interest" description="Disordered" evidence="1">
    <location>
        <begin position="26"/>
        <end position="96"/>
    </location>
</feature>
<accession>A0AAV7W387</accession>
<proteinExistence type="predicted"/>
<keyword evidence="3" id="KW-1185">Reference proteome</keyword>
<reference evidence="2" key="1">
    <citation type="journal article" date="2022" name="bioRxiv">
        <title>Sequencing and chromosome-scale assembly of the giantPleurodeles waltlgenome.</title>
        <authorList>
            <person name="Brown T."/>
            <person name="Elewa A."/>
            <person name="Iarovenko S."/>
            <person name="Subramanian E."/>
            <person name="Araus A.J."/>
            <person name="Petzold A."/>
            <person name="Susuki M."/>
            <person name="Suzuki K.-i.T."/>
            <person name="Hayashi T."/>
            <person name="Toyoda A."/>
            <person name="Oliveira C."/>
            <person name="Osipova E."/>
            <person name="Leigh N.D."/>
            <person name="Simon A."/>
            <person name="Yun M.H."/>
        </authorList>
    </citation>
    <scope>NUCLEOTIDE SEQUENCE</scope>
    <source>
        <strain evidence="2">20211129_DDA</strain>
        <tissue evidence="2">Liver</tissue>
    </source>
</reference>
<evidence type="ECO:0000313" key="3">
    <source>
        <dbReference type="Proteomes" id="UP001066276"/>
    </source>
</evidence>
<name>A0AAV7W387_PLEWA</name>
<gene>
    <name evidence="2" type="ORF">NDU88_002817</name>
</gene>
<organism evidence="2 3">
    <name type="scientific">Pleurodeles waltl</name>
    <name type="common">Iberian ribbed newt</name>
    <dbReference type="NCBI Taxonomy" id="8319"/>
    <lineage>
        <taxon>Eukaryota</taxon>
        <taxon>Metazoa</taxon>
        <taxon>Chordata</taxon>
        <taxon>Craniata</taxon>
        <taxon>Vertebrata</taxon>
        <taxon>Euteleostomi</taxon>
        <taxon>Amphibia</taxon>
        <taxon>Batrachia</taxon>
        <taxon>Caudata</taxon>
        <taxon>Salamandroidea</taxon>
        <taxon>Salamandridae</taxon>
        <taxon>Pleurodelinae</taxon>
        <taxon>Pleurodeles</taxon>
    </lineage>
</organism>
<dbReference type="AlphaFoldDB" id="A0AAV7W387"/>
<protein>
    <submittedName>
        <fullName evidence="2">Uncharacterized protein</fullName>
    </submittedName>
</protein>
<evidence type="ECO:0000256" key="1">
    <source>
        <dbReference type="SAM" id="MobiDB-lite"/>
    </source>
</evidence>
<evidence type="ECO:0000313" key="2">
    <source>
        <dbReference type="EMBL" id="KAJ1207426.1"/>
    </source>
</evidence>
<dbReference type="EMBL" id="JANPWB010000002">
    <property type="protein sequence ID" value="KAJ1207426.1"/>
    <property type="molecule type" value="Genomic_DNA"/>
</dbReference>
<dbReference type="Proteomes" id="UP001066276">
    <property type="component" value="Chromosome 1_2"/>
</dbReference>
<sequence length="165" mass="18007">MQAAPQSREDREVKWDLQEVCNHSLARHARPQIKGSRAVNDPHPLETRSKRGGTGNQCGGRSPMAVTGPPAMTIRGWAPSSSPLPNEGDGYELQRSGEEAPTLQMTVQLGGDPADGTTCMAWCLGEDRDYVVLVGKRWSLTCSLEEPAVPGMHWMCCDTQHRPGQ</sequence>